<dbReference type="RefSeq" id="WP_025054951.1">
    <property type="nucleotide sequence ID" value="NZ_JACIFU010000001.1"/>
</dbReference>
<feature type="domain" description="N-acetyltransferase" evidence="3">
    <location>
        <begin position="106"/>
        <end position="239"/>
    </location>
</feature>
<reference evidence="4 5" key="1">
    <citation type="submission" date="2020-08" db="EMBL/GenBank/DDBJ databases">
        <title>Genomic Encyclopedia of Type Strains, Phase IV (KMG-IV): sequencing the most valuable type-strain genomes for metagenomic binning, comparative biology and taxonomic classification.</title>
        <authorList>
            <person name="Goeker M."/>
        </authorList>
    </citation>
    <scope>NUCLEOTIDE SEQUENCE [LARGE SCALE GENOMIC DNA]</scope>
    <source>
        <strain evidence="4 5">DSM 101015</strain>
    </source>
</reference>
<keyword evidence="5" id="KW-1185">Reference proteome</keyword>
<dbReference type="InterPro" id="IPR000182">
    <property type="entry name" value="GNAT_dom"/>
</dbReference>
<evidence type="ECO:0000313" key="4">
    <source>
        <dbReference type="EMBL" id="MBB4172967.1"/>
    </source>
</evidence>
<keyword evidence="2" id="KW-0012">Acyltransferase</keyword>
<dbReference type="AlphaFoldDB" id="A0A7W6M783"/>
<dbReference type="InterPro" id="IPR050832">
    <property type="entry name" value="Bact_Acetyltransf"/>
</dbReference>
<dbReference type="EMBL" id="JACIFU010000001">
    <property type="protein sequence ID" value="MBB4172967.1"/>
    <property type="molecule type" value="Genomic_DNA"/>
</dbReference>
<accession>A0A7W6M783</accession>
<dbReference type="Gene3D" id="3.40.630.30">
    <property type="match status" value="1"/>
</dbReference>
<dbReference type="PANTHER" id="PTHR43877">
    <property type="entry name" value="AMINOALKYLPHOSPHONATE N-ACETYLTRANSFERASE-RELATED-RELATED"/>
    <property type="match status" value="1"/>
</dbReference>
<protein>
    <submittedName>
        <fullName evidence="4">GNAT superfamily N-acetyltransferase</fullName>
    </submittedName>
</protein>
<dbReference type="OrthoDB" id="7301318at2"/>
<dbReference type="InterPro" id="IPR016181">
    <property type="entry name" value="Acyl_CoA_acyltransferase"/>
</dbReference>
<evidence type="ECO:0000256" key="1">
    <source>
        <dbReference type="ARBA" id="ARBA00022679"/>
    </source>
</evidence>
<evidence type="ECO:0000313" key="5">
    <source>
        <dbReference type="Proteomes" id="UP000565745"/>
    </source>
</evidence>
<dbReference type="Pfam" id="PF00583">
    <property type="entry name" value="Acetyltransf_1"/>
    <property type="match status" value="1"/>
</dbReference>
<name>A0A7W6M783_9RHOB</name>
<proteinExistence type="predicted"/>
<dbReference type="PROSITE" id="PS51186">
    <property type="entry name" value="GNAT"/>
    <property type="match status" value="1"/>
</dbReference>
<gene>
    <name evidence="4" type="ORF">GGR93_000728</name>
</gene>
<dbReference type="SUPFAM" id="SSF55729">
    <property type="entry name" value="Acyl-CoA N-acyltransferases (Nat)"/>
    <property type="match status" value="1"/>
</dbReference>
<dbReference type="Proteomes" id="UP000565745">
    <property type="component" value="Unassembled WGS sequence"/>
</dbReference>
<evidence type="ECO:0000259" key="3">
    <source>
        <dbReference type="PROSITE" id="PS51186"/>
    </source>
</evidence>
<dbReference type="GO" id="GO:0016747">
    <property type="term" value="F:acyltransferase activity, transferring groups other than amino-acyl groups"/>
    <property type="evidence" value="ECO:0007669"/>
    <property type="project" value="InterPro"/>
</dbReference>
<sequence length="239" mass="26447">MTPSVTRLYEVCEHTWPAAREWTSGAFTLRDGQGGGKRVSAATAIKDASEQDIAGAEQAMKAIGQTPLFMIREGEEALDALLEARGYQVIDPVILYTLPIEKLTDVPIPRVTAFNLWEPLAIMREIWAAGGVGPARIAVMERAKVKTAILSRWNEKPGGVAFAAVHDHVCMVHAVEVLPHQRRQGVAQWMMRRAAFWGKSQGATHLSVLCVEQNEGANALYRALGFCEVGRYHYRIRPE</sequence>
<dbReference type="CDD" id="cd04301">
    <property type="entry name" value="NAT_SF"/>
    <property type="match status" value="1"/>
</dbReference>
<keyword evidence="1 4" id="KW-0808">Transferase</keyword>
<evidence type="ECO:0000256" key="2">
    <source>
        <dbReference type="ARBA" id="ARBA00023315"/>
    </source>
</evidence>
<organism evidence="4 5">
    <name type="scientific">Sulfitobacter noctilucicola</name>
    <dbReference type="NCBI Taxonomy" id="1342301"/>
    <lineage>
        <taxon>Bacteria</taxon>
        <taxon>Pseudomonadati</taxon>
        <taxon>Pseudomonadota</taxon>
        <taxon>Alphaproteobacteria</taxon>
        <taxon>Rhodobacterales</taxon>
        <taxon>Roseobacteraceae</taxon>
        <taxon>Sulfitobacter</taxon>
    </lineage>
</organism>
<comment type="caution">
    <text evidence="4">The sequence shown here is derived from an EMBL/GenBank/DDBJ whole genome shotgun (WGS) entry which is preliminary data.</text>
</comment>